<protein>
    <recommendedName>
        <fullName evidence="8">Hydrogenase expression/formation protein HupD</fullName>
    </recommendedName>
</protein>
<keyword evidence="5" id="KW-0064">Aspartyl protease</keyword>
<sequence length="216" mass="22702">MDGTGDGGGREAVRILVLGIGNILWADEGFGVRTVERLAADWRFPDAVTLMDGGTQGLYLLPHLETADALIVVDAIDYGLPPGTRRVFHGDDVPAFLGAKKMSLHQTGFQEVLASAMFLGRCPERLILVGVQPECLEDYGGGLTDTVAAQVDPTIAVILDLLRDEFGVDGTPRNAAADIAAPAISRDAYEGGRPSAEDACRIGDPRVLAALSATAS</sequence>
<dbReference type="FunFam" id="3.40.50.1450:FF:000002">
    <property type="entry name" value="Hydrogenase 1 maturation protease"/>
    <property type="match status" value="1"/>
</dbReference>
<keyword evidence="3" id="KW-0645">Protease</keyword>
<dbReference type="Gene3D" id="3.40.50.1450">
    <property type="entry name" value="HybD-like"/>
    <property type="match status" value="1"/>
</dbReference>
<keyword evidence="6" id="KW-0378">Hydrolase</keyword>
<dbReference type="SUPFAM" id="SSF53163">
    <property type="entry name" value="HybD-like"/>
    <property type="match status" value="1"/>
</dbReference>
<dbReference type="GO" id="GO:0008047">
    <property type="term" value="F:enzyme activator activity"/>
    <property type="evidence" value="ECO:0007669"/>
    <property type="project" value="InterPro"/>
</dbReference>
<evidence type="ECO:0000256" key="7">
    <source>
        <dbReference type="ARBA" id="ARBA00058324"/>
    </source>
</evidence>
<dbReference type="InterPro" id="IPR000671">
    <property type="entry name" value="Peptidase_A31"/>
</dbReference>
<dbReference type="GO" id="GO:0016485">
    <property type="term" value="P:protein processing"/>
    <property type="evidence" value="ECO:0007669"/>
    <property type="project" value="InterPro"/>
</dbReference>
<evidence type="ECO:0000256" key="5">
    <source>
        <dbReference type="ARBA" id="ARBA00022750"/>
    </source>
</evidence>
<dbReference type="NCBIfam" id="TIGR00072">
    <property type="entry name" value="hydrog_prot"/>
    <property type="match status" value="1"/>
</dbReference>
<dbReference type="NCBIfam" id="TIGR00140">
    <property type="entry name" value="hupD"/>
    <property type="match status" value="1"/>
</dbReference>
<evidence type="ECO:0000256" key="2">
    <source>
        <dbReference type="ARBA" id="ARBA00022596"/>
    </source>
</evidence>
<keyword evidence="10" id="KW-0614">Plasmid</keyword>
<dbReference type="RefSeq" id="WP_108549279.1">
    <property type="nucleotide sequence ID" value="NZ_CP028907.1"/>
</dbReference>
<dbReference type="InterPro" id="IPR023430">
    <property type="entry name" value="Pept_HybD-like_dom_sf"/>
</dbReference>
<dbReference type="PANTHER" id="PTHR30302:SF1">
    <property type="entry name" value="HYDROGENASE 2 MATURATION PROTEASE"/>
    <property type="match status" value="1"/>
</dbReference>
<organism evidence="10 11">
    <name type="scientific">Azospirillum humicireducens</name>
    <dbReference type="NCBI Taxonomy" id="1226968"/>
    <lineage>
        <taxon>Bacteria</taxon>
        <taxon>Pseudomonadati</taxon>
        <taxon>Pseudomonadota</taxon>
        <taxon>Alphaproteobacteria</taxon>
        <taxon>Rhodospirillales</taxon>
        <taxon>Azospirillaceae</taxon>
        <taxon>Azospirillum</taxon>
    </lineage>
</organism>
<dbReference type="GO" id="GO:0004190">
    <property type="term" value="F:aspartic-type endopeptidase activity"/>
    <property type="evidence" value="ECO:0007669"/>
    <property type="project" value="UniProtKB-KW"/>
</dbReference>
<evidence type="ECO:0000313" key="11">
    <source>
        <dbReference type="Proteomes" id="UP000077405"/>
    </source>
</evidence>
<dbReference type="EMBL" id="CP028907">
    <property type="protein sequence ID" value="AWB09036.1"/>
    <property type="molecule type" value="Genomic_DNA"/>
</dbReference>
<dbReference type="InterPro" id="IPR004419">
    <property type="entry name" value="Pept_A31_hyd_express"/>
</dbReference>
<feature type="binding site" evidence="9">
    <location>
        <position position="28"/>
    </location>
    <ligand>
        <name>Ni(2+)</name>
        <dbReference type="ChEBI" id="CHEBI:49786"/>
    </ligand>
</feature>
<dbReference type="PRINTS" id="PR00446">
    <property type="entry name" value="HYDRGNUPTAKE"/>
</dbReference>
<evidence type="ECO:0000256" key="6">
    <source>
        <dbReference type="ARBA" id="ARBA00022801"/>
    </source>
</evidence>
<evidence type="ECO:0000256" key="8">
    <source>
        <dbReference type="ARBA" id="ARBA00067626"/>
    </source>
</evidence>
<dbReference type="CDD" id="cd06062">
    <property type="entry name" value="H2MP_MemB-H2up"/>
    <property type="match status" value="1"/>
</dbReference>
<keyword evidence="2 9" id="KW-0533">Nickel</keyword>
<geneLocation type="plasmid" evidence="10 11">
    <name>pYZ6</name>
</geneLocation>
<dbReference type="Pfam" id="PF01750">
    <property type="entry name" value="HycI"/>
    <property type="match status" value="1"/>
</dbReference>
<dbReference type="GO" id="GO:0046872">
    <property type="term" value="F:metal ion binding"/>
    <property type="evidence" value="ECO:0007669"/>
    <property type="project" value="UniProtKB-KW"/>
</dbReference>
<evidence type="ECO:0000256" key="9">
    <source>
        <dbReference type="PIRSR" id="PIRSR604419-1"/>
    </source>
</evidence>
<dbReference type="PANTHER" id="PTHR30302">
    <property type="entry name" value="HYDROGENASE 1 MATURATION PROTEASE"/>
    <property type="match status" value="1"/>
</dbReference>
<proteinExistence type="inferred from homology"/>
<comment type="function">
    <text evidence="7">Not known. Could be involved in the processing of hydrogenase.</text>
</comment>
<evidence type="ECO:0000256" key="3">
    <source>
        <dbReference type="ARBA" id="ARBA00022670"/>
    </source>
</evidence>
<evidence type="ECO:0000313" key="10">
    <source>
        <dbReference type="EMBL" id="AWB09036.1"/>
    </source>
</evidence>
<accession>A0A2R4VX39</accession>
<name>A0A2R4VX39_9PROT</name>
<feature type="binding site" evidence="9">
    <location>
        <position position="105"/>
    </location>
    <ligand>
        <name>Ni(2+)</name>
        <dbReference type="ChEBI" id="CHEBI:49786"/>
    </ligand>
</feature>
<evidence type="ECO:0000256" key="4">
    <source>
        <dbReference type="ARBA" id="ARBA00022723"/>
    </source>
</evidence>
<dbReference type="AlphaFoldDB" id="A0A2R4VX39"/>
<evidence type="ECO:0000256" key="1">
    <source>
        <dbReference type="ARBA" id="ARBA00006814"/>
    </source>
</evidence>
<keyword evidence="11" id="KW-1185">Reference proteome</keyword>
<keyword evidence="4 9" id="KW-0479">Metal-binding</keyword>
<gene>
    <name evidence="10" type="ORF">A6A40_29050</name>
</gene>
<comment type="similarity">
    <text evidence="1">Belongs to the peptidase A31 family.</text>
</comment>
<feature type="binding site" evidence="9">
    <location>
        <position position="74"/>
    </location>
    <ligand>
        <name>Ni(2+)</name>
        <dbReference type="ChEBI" id="CHEBI:49786"/>
    </ligand>
</feature>
<dbReference type="OrthoDB" id="9792731at2"/>
<dbReference type="Proteomes" id="UP000077405">
    <property type="component" value="Plasmid pYZ6"/>
</dbReference>
<reference evidence="10 11" key="1">
    <citation type="submission" date="2018-04" db="EMBL/GenBank/DDBJ databases">
        <title>Complete genome sequence of the nitrogen-fixing bacterium Azospirillum humicireducens type strain SgZ-5.</title>
        <authorList>
            <person name="Yu Z."/>
        </authorList>
    </citation>
    <scope>NUCLEOTIDE SEQUENCE [LARGE SCALE GENOMIC DNA]</scope>
    <source>
        <strain evidence="10 11">SgZ-5</strain>
        <plasmid evidence="10 11">pYZ6</plasmid>
    </source>
</reference>
<dbReference type="KEGG" id="ahu:A6A40_29050"/>